<feature type="chain" id="PRO_5026837585" evidence="1">
    <location>
        <begin position="18"/>
        <end position="638"/>
    </location>
</feature>
<evidence type="ECO:0000259" key="2">
    <source>
        <dbReference type="Pfam" id="PF07715"/>
    </source>
</evidence>
<dbReference type="KEGG" id="ggr:HKW67_05590"/>
<sequence length="638" mass="70229">MAASLLVAIAVPAFASAQVRPDSVRKDTVRVSVPVPPPPGVDTLPKRTIASDSAVFRREVARTDSIKRAIAGDTIKAPLARFERPDDFETSPRLRFSREEILSSGAVNLADLLDRVPGVTTYRSGWIAGVHAASFAGDTRRLRLFVDGVEMDAIEPRNGGTIDLTDVPLWTLDELVVERAAGEVRVWMRTWTVERTTPYTRADIFTGDLNTNAFRGLFARRWRNGVLLQLGGQQVATQSGRVNAFTGAESSAGRGDGTVQGFMARIGWSKRRVSVDLFANASARERDPHTAREGFTDLLAYKGSRRDAYLRVGYGDTLRGFWSQAIIGVVRTRLEGIGEAVAETDSTPAVVTDTIRGRTQQLLAAGYRTSRWSVSMTDRVRPIDGTAFHAPAVRGRLGGSRYAIGAFAEENGADSTRRIDLSARAQPFSWLILTGAQSTRTPDSATGRVSGNTLRAEAALKVGRLWIGGGVIRDNANRFESPVILGTPAALVSSVDAQGVLASAAGRLYKDVRLDVQAIRWDGSQYNRPQLHVRTEIALISDWRRRFPRGEFSINARIWHELRDGVPFFYGTEAGSSTPDVRITERANVMTGLLELRIQRATLFYQYRNLTGGAYEQIRGITMPPAVQMYGVRWEFWN</sequence>
<gene>
    <name evidence="3" type="ORF">HKW67_05590</name>
</gene>
<dbReference type="Pfam" id="PF07715">
    <property type="entry name" value="Plug"/>
    <property type="match status" value="1"/>
</dbReference>
<keyword evidence="1" id="KW-0732">Signal</keyword>
<evidence type="ECO:0000313" key="4">
    <source>
        <dbReference type="Proteomes" id="UP000500938"/>
    </source>
</evidence>
<feature type="domain" description="TonB-dependent receptor plug" evidence="2">
    <location>
        <begin position="96"/>
        <end position="183"/>
    </location>
</feature>
<dbReference type="RefSeq" id="WP_171224448.1">
    <property type="nucleotide sequence ID" value="NZ_CP053085.1"/>
</dbReference>
<reference evidence="3 4" key="1">
    <citation type="submission" date="2020-05" db="EMBL/GenBank/DDBJ databases">
        <title>Complete genome sequence of Gemmatimonas greenlandica TET16.</title>
        <authorList>
            <person name="Zeng Y."/>
        </authorList>
    </citation>
    <scope>NUCLEOTIDE SEQUENCE [LARGE SCALE GENOMIC DNA]</scope>
    <source>
        <strain evidence="3 4">TET16</strain>
    </source>
</reference>
<protein>
    <submittedName>
        <fullName evidence="3">Plug domain-containing protein</fullName>
    </submittedName>
</protein>
<organism evidence="3 4">
    <name type="scientific">Gemmatimonas groenlandica</name>
    <dbReference type="NCBI Taxonomy" id="2732249"/>
    <lineage>
        <taxon>Bacteria</taxon>
        <taxon>Pseudomonadati</taxon>
        <taxon>Gemmatimonadota</taxon>
        <taxon>Gemmatimonadia</taxon>
        <taxon>Gemmatimonadales</taxon>
        <taxon>Gemmatimonadaceae</taxon>
        <taxon>Gemmatimonas</taxon>
    </lineage>
</organism>
<dbReference type="AlphaFoldDB" id="A0A6M4IK56"/>
<evidence type="ECO:0000313" key="3">
    <source>
        <dbReference type="EMBL" id="QJR35020.1"/>
    </source>
</evidence>
<dbReference type="InterPro" id="IPR012910">
    <property type="entry name" value="Plug_dom"/>
</dbReference>
<dbReference type="SUPFAM" id="SSF56935">
    <property type="entry name" value="Porins"/>
    <property type="match status" value="1"/>
</dbReference>
<evidence type="ECO:0000256" key="1">
    <source>
        <dbReference type="SAM" id="SignalP"/>
    </source>
</evidence>
<keyword evidence="4" id="KW-1185">Reference proteome</keyword>
<name>A0A6M4IK56_9BACT</name>
<dbReference type="InterPro" id="IPR037066">
    <property type="entry name" value="Plug_dom_sf"/>
</dbReference>
<accession>A0A6M4IK56</accession>
<dbReference type="EMBL" id="CP053085">
    <property type="protein sequence ID" value="QJR35020.1"/>
    <property type="molecule type" value="Genomic_DNA"/>
</dbReference>
<dbReference type="Proteomes" id="UP000500938">
    <property type="component" value="Chromosome"/>
</dbReference>
<feature type="signal peptide" evidence="1">
    <location>
        <begin position="1"/>
        <end position="17"/>
    </location>
</feature>
<proteinExistence type="predicted"/>
<dbReference type="Gene3D" id="2.170.130.10">
    <property type="entry name" value="TonB-dependent receptor, plug domain"/>
    <property type="match status" value="1"/>
</dbReference>